<evidence type="ECO:0000256" key="1">
    <source>
        <dbReference type="ARBA" id="ARBA00022452"/>
    </source>
</evidence>
<evidence type="ECO:0008006" key="8">
    <source>
        <dbReference type="Google" id="ProtNLM"/>
    </source>
</evidence>
<evidence type="ECO:0000256" key="3">
    <source>
        <dbReference type="ARBA" id="ARBA00023237"/>
    </source>
</evidence>
<reference evidence="6" key="1">
    <citation type="submission" date="2022-05" db="EMBL/GenBank/DDBJ databases">
        <title>Sphingomonas sp. strain MG17 Genome sequencing and assembly.</title>
        <authorList>
            <person name="Kim I."/>
        </authorList>
    </citation>
    <scope>NUCLEOTIDE SEQUENCE</scope>
    <source>
        <strain evidence="6">MG17</strain>
    </source>
</reference>
<keyword evidence="3" id="KW-0998">Cell outer membrane</keyword>
<dbReference type="Proteomes" id="UP001139451">
    <property type="component" value="Unassembled WGS sequence"/>
</dbReference>
<name>A0A9X2HHT3_9SPHN</name>
<evidence type="ECO:0000259" key="4">
    <source>
        <dbReference type="Pfam" id="PF03865"/>
    </source>
</evidence>
<feature type="domain" description="Polypeptide-transport-associated ShlB-type" evidence="5">
    <location>
        <begin position="57"/>
        <end position="129"/>
    </location>
</feature>
<dbReference type="InterPro" id="IPR051544">
    <property type="entry name" value="TPS_OM_transporter"/>
</dbReference>
<dbReference type="PANTHER" id="PTHR34597">
    <property type="entry name" value="SLR1661 PROTEIN"/>
    <property type="match status" value="1"/>
</dbReference>
<evidence type="ECO:0000313" key="7">
    <source>
        <dbReference type="Proteomes" id="UP001139451"/>
    </source>
</evidence>
<evidence type="ECO:0000256" key="2">
    <source>
        <dbReference type="ARBA" id="ARBA00022692"/>
    </source>
</evidence>
<dbReference type="RefSeq" id="WP_254291410.1">
    <property type="nucleotide sequence ID" value="NZ_JAMLDX010000002.1"/>
</dbReference>
<organism evidence="6 7">
    <name type="scientific">Sphingomonas tagetis</name>
    <dbReference type="NCBI Taxonomy" id="2949092"/>
    <lineage>
        <taxon>Bacteria</taxon>
        <taxon>Pseudomonadati</taxon>
        <taxon>Pseudomonadota</taxon>
        <taxon>Alphaproteobacteria</taxon>
        <taxon>Sphingomonadales</taxon>
        <taxon>Sphingomonadaceae</taxon>
        <taxon>Sphingomonas</taxon>
    </lineage>
</organism>
<keyword evidence="7" id="KW-1185">Reference proteome</keyword>
<protein>
    <recommendedName>
        <fullName evidence="8">Hemolysin activation/secretion protein</fullName>
    </recommendedName>
</protein>
<dbReference type="GO" id="GO:0098046">
    <property type="term" value="C:type V protein secretion system complex"/>
    <property type="evidence" value="ECO:0007669"/>
    <property type="project" value="TreeGrafter"/>
</dbReference>
<gene>
    <name evidence="6" type="ORF">M9978_03165</name>
</gene>
<evidence type="ECO:0000259" key="5">
    <source>
        <dbReference type="Pfam" id="PF08479"/>
    </source>
</evidence>
<dbReference type="Pfam" id="PF03865">
    <property type="entry name" value="ShlB"/>
    <property type="match status" value="1"/>
</dbReference>
<comment type="caution">
    <text evidence="6">The sequence shown here is derived from an EMBL/GenBank/DDBJ whole genome shotgun (WGS) entry which is preliminary data.</text>
</comment>
<dbReference type="PANTHER" id="PTHR34597:SF6">
    <property type="entry name" value="BLR6126 PROTEIN"/>
    <property type="match status" value="1"/>
</dbReference>
<dbReference type="Pfam" id="PF08479">
    <property type="entry name" value="POTRA_2"/>
    <property type="match status" value="1"/>
</dbReference>
<sequence>MMLAAMMALAAAAADPQDGTRLIDRNRIDRPRAPAPVLKPAPAPEKARVAAIGTGRPIRGIRFQGAQAPRPVARAAETFLGKPMNADTLAELAGALSRAYGKSDVALYTTAIPEQDFANDVVNVLLTEGRIAKVELKAEPGRHSLLARRAGPMTLETPLSRATFERQLTLMRAIPGLTVATDFSDPEANGALTLTLTPKQRRRKISAGFSNRGVDLTGDGQFDVNAEFYGLAGDGDQLTLSASAASDLGRYRYVAGGYQAPVGASGLTAAVNTAYLETRPRGYPVRGKAKLAGASLTWPLIRRFHRAADVMIGVDGINSDNAVLGNLIATERTRAVRIAAGVTDAREKRSWSVSAAASQGLDMLGARTVAAQSQKRFRKLSGAASVAQALGKKLTLRVNLSGQLSNNRLPAAERFSVGGETLGRAFDTAFLTADRGAGVLGELAVRPLKGGPLAASELYAFADRAWIGVTARGADPRIDLSMASAGFGGRLKFREKAELGLEAATAIDDPYPGFDEDWRVSVMWKLSL</sequence>
<dbReference type="Gene3D" id="2.40.160.50">
    <property type="entry name" value="membrane protein fhac: a member of the omp85/tpsb transporter family"/>
    <property type="match status" value="1"/>
</dbReference>
<keyword evidence="2" id="KW-0812">Transmembrane</keyword>
<dbReference type="EMBL" id="JAMLDX010000002">
    <property type="protein sequence ID" value="MCP3729419.1"/>
    <property type="molecule type" value="Genomic_DNA"/>
</dbReference>
<dbReference type="InterPro" id="IPR013686">
    <property type="entry name" value="Polypept-transport_assoc_ShlB"/>
</dbReference>
<accession>A0A9X2HHT3</accession>
<dbReference type="AlphaFoldDB" id="A0A9X2HHT3"/>
<evidence type="ECO:0000313" key="6">
    <source>
        <dbReference type="EMBL" id="MCP3729419.1"/>
    </source>
</evidence>
<dbReference type="GO" id="GO:0008320">
    <property type="term" value="F:protein transmembrane transporter activity"/>
    <property type="evidence" value="ECO:0007669"/>
    <property type="project" value="TreeGrafter"/>
</dbReference>
<keyword evidence="1" id="KW-0472">Membrane</keyword>
<proteinExistence type="predicted"/>
<dbReference type="GO" id="GO:0046819">
    <property type="term" value="P:protein secretion by the type V secretion system"/>
    <property type="evidence" value="ECO:0007669"/>
    <property type="project" value="TreeGrafter"/>
</dbReference>
<dbReference type="InterPro" id="IPR005565">
    <property type="entry name" value="Hemolysn_activator_HlyB_C"/>
</dbReference>
<feature type="domain" description="Haemolysin activator HlyB C-terminal" evidence="4">
    <location>
        <begin position="199"/>
        <end position="488"/>
    </location>
</feature>
<keyword evidence="1" id="KW-1134">Transmembrane beta strand</keyword>